<proteinExistence type="predicted"/>
<dbReference type="EMBL" id="JAOYFB010000037">
    <property type="protein sequence ID" value="KAK4024730.1"/>
    <property type="molecule type" value="Genomic_DNA"/>
</dbReference>
<evidence type="ECO:0000313" key="2">
    <source>
        <dbReference type="Proteomes" id="UP001234178"/>
    </source>
</evidence>
<accession>A0ABR0AI61</accession>
<keyword evidence="2" id="KW-1185">Reference proteome</keyword>
<comment type="caution">
    <text evidence="1">The sequence shown here is derived from an EMBL/GenBank/DDBJ whole genome shotgun (WGS) entry which is preliminary data.</text>
</comment>
<reference evidence="1 2" key="1">
    <citation type="journal article" date="2023" name="Nucleic Acids Res.">
        <title>The hologenome of Daphnia magna reveals possible DNA methylation and microbiome-mediated evolution of the host genome.</title>
        <authorList>
            <person name="Chaturvedi A."/>
            <person name="Li X."/>
            <person name="Dhandapani V."/>
            <person name="Marshall H."/>
            <person name="Kissane S."/>
            <person name="Cuenca-Cambronero M."/>
            <person name="Asole G."/>
            <person name="Calvet F."/>
            <person name="Ruiz-Romero M."/>
            <person name="Marangio P."/>
            <person name="Guigo R."/>
            <person name="Rago D."/>
            <person name="Mirbahai L."/>
            <person name="Eastwood N."/>
            <person name="Colbourne J.K."/>
            <person name="Zhou J."/>
            <person name="Mallon E."/>
            <person name="Orsini L."/>
        </authorList>
    </citation>
    <scope>NUCLEOTIDE SEQUENCE [LARGE SCALE GENOMIC DNA]</scope>
    <source>
        <strain evidence="1">LRV0_1</strain>
    </source>
</reference>
<protein>
    <submittedName>
        <fullName evidence="1">Uncharacterized protein</fullName>
    </submittedName>
</protein>
<dbReference type="Proteomes" id="UP001234178">
    <property type="component" value="Unassembled WGS sequence"/>
</dbReference>
<sequence length="76" mass="8242">MPSSVDRERVSGRLADSSASVIVSSSSTVSLSDVSIFHMSSMRLQSSSEIIWGVDMLTVLNFGDKTRLRSYCRPGA</sequence>
<gene>
    <name evidence="1" type="ORF">OUZ56_010151</name>
</gene>
<name>A0ABR0AI61_9CRUS</name>
<evidence type="ECO:0000313" key="1">
    <source>
        <dbReference type="EMBL" id="KAK4024730.1"/>
    </source>
</evidence>
<organism evidence="1 2">
    <name type="scientific">Daphnia magna</name>
    <dbReference type="NCBI Taxonomy" id="35525"/>
    <lineage>
        <taxon>Eukaryota</taxon>
        <taxon>Metazoa</taxon>
        <taxon>Ecdysozoa</taxon>
        <taxon>Arthropoda</taxon>
        <taxon>Crustacea</taxon>
        <taxon>Branchiopoda</taxon>
        <taxon>Diplostraca</taxon>
        <taxon>Cladocera</taxon>
        <taxon>Anomopoda</taxon>
        <taxon>Daphniidae</taxon>
        <taxon>Daphnia</taxon>
    </lineage>
</organism>